<proteinExistence type="predicted"/>
<gene>
    <name evidence="2" type="ORF">BAE44_0012195</name>
</gene>
<name>A0A1E5VNY9_9POAL</name>
<dbReference type="Proteomes" id="UP000095767">
    <property type="component" value="Unassembled WGS sequence"/>
</dbReference>
<comment type="caution">
    <text evidence="2">The sequence shown here is derived from an EMBL/GenBank/DDBJ whole genome shotgun (WGS) entry which is preliminary data.</text>
</comment>
<dbReference type="AlphaFoldDB" id="A0A1E5VNY9"/>
<accession>A0A1E5VNY9</accession>
<reference evidence="2 3" key="1">
    <citation type="submission" date="2016-09" db="EMBL/GenBank/DDBJ databases">
        <title>The draft genome of Dichanthelium oligosanthes: A C3 panicoid grass species.</title>
        <authorList>
            <person name="Studer A.J."/>
            <person name="Schnable J.C."/>
            <person name="Brutnell T.P."/>
        </authorList>
    </citation>
    <scope>NUCLEOTIDE SEQUENCE [LARGE SCALE GENOMIC DNA]</scope>
    <source>
        <strain evidence="3">cv. Kellogg 1175</strain>
        <tissue evidence="2">Leaf</tissue>
    </source>
</reference>
<dbReference type="EMBL" id="LWDX02033963">
    <property type="protein sequence ID" value="OEL26782.1"/>
    <property type="molecule type" value="Genomic_DNA"/>
</dbReference>
<sequence>LGSGDGGTPRAGSCARRRRARRAHTPAPAPGPASRNHRGGASRPHPSSPSAVAGVRGRRRSTARTAYPRASTRCTWAMPRSLLGSCRAAIGGRRREGRGGGAGGVPAWPVAGKGRGGASEVHGGKMSLTTGSAWTEKDRRRPAACGRTEGGG</sequence>
<feature type="region of interest" description="Disordered" evidence="1">
    <location>
        <begin position="94"/>
        <end position="152"/>
    </location>
</feature>
<evidence type="ECO:0000256" key="1">
    <source>
        <dbReference type="SAM" id="MobiDB-lite"/>
    </source>
</evidence>
<evidence type="ECO:0000313" key="2">
    <source>
        <dbReference type="EMBL" id="OEL26782.1"/>
    </source>
</evidence>
<protein>
    <submittedName>
        <fullName evidence="2">Uncharacterized protein</fullName>
    </submittedName>
</protein>
<evidence type="ECO:0000313" key="3">
    <source>
        <dbReference type="Proteomes" id="UP000095767"/>
    </source>
</evidence>
<organism evidence="2 3">
    <name type="scientific">Dichanthelium oligosanthes</name>
    <dbReference type="NCBI Taxonomy" id="888268"/>
    <lineage>
        <taxon>Eukaryota</taxon>
        <taxon>Viridiplantae</taxon>
        <taxon>Streptophyta</taxon>
        <taxon>Embryophyta</taxon>
        <taxon>Tracheophyta</taxon>
        <taxon>Spermatophyta</taxon>
        <taxon>Magnoliopsida</taxon>
        <taxon>Liliopsida</taxon>
        <taxon>Poales</taxon>
        <taxon>Poaceae</taxon>
        <taxon>PACMAD clade</taxon>
        <taxon>Panicoideae</taxon>
        <taxon>Panicodae</taxon>
        <taxon>Paniceae</taxon>
        <taxon>Dichantheliinae</taxon>
        <taxon>Dichanthelium</taxon>
    </lineage>
</organism>
<feature type="compositionally biased region" description="Basic residues" evidence="1">
    <location>
        <begin position="15"/>
        <end position="24"/>
    </location>
</feature>
<keyword evidence="3" id="KW-1185">Reference proteome</keyword>
<feature type="region of interest" description="Disordered" evidence="1">
    <location>
        <begin position="1"/>
        <end position="70"/>
    </location>
</feature>
<feature type="non-terminal residue" evidence="2">
    <location>
        <position position="1"/>
    </location>
</feature>